<evidence type="ECO:0000256" key="7">
    <source>
        <dbReference type="ARBA" id="ARBA00023054"/>
    </source>
</evidence>
<dbReference type="PROSITE" id="PS00674">
    <property type="entry name" value="AAA"/>
    <property type="match status" value="1"/>
</dbReference>
<comment type="function">
    <text evidence="9">ATPase which is responsible for recognizing, binding, unfolding and translocation of substrate proteins into the archaeal 20S proteasome core particle. Is essential for opening the gate of the 20S proteasome via an interaction with its C-terminus, thereby allowing substrate entry and access to the site of proteolysis. Thus, the C-termini of the proteasomal ATPase function like a 'key in a lock' to induce gate opening and therefore regulate proteolysis. Unfolding activity requires energy from ATP hydrolysis, whereas ATP binding alone promotes ATPase-20S proteasome association which triggers gate opening, and supports translocation of unfolded substrates.</text>
</comment>
<accession>E0SPT1</accession>
<keyword evidence="5 9" id="KW-0067">ATP-binding</keyword>
<dbReference type="Proteomes" id="UP000001304">
    <property type="component" value="Chromosome"/>
</dbReference>
<dbReference type="GO" id="GO:0022623">
    <property type="term" value="C:proteasome-activating nucleotidase complex"/>
    <property type="evidence" value="ECO:0007669"/>
    <property type="project" value="UniProtKB-UniRule"/>
</dbReference>
<dbReference type="FunFam" id="1.10.8.60:FF:000006">
    <property type="entry name" value="26S protease regulatory subunit 8"/>
    <property type="match status" value="1"/>
</dbReference>
<evidence type="ECO:0000256" key="5">
    <source>
        <dbReference type="ARBA" id="ARBA00022840"/>
    </source>
</evidence>
<dbReference type="InterPro" id="IPR023501">
    <property type="entry name" value="Nucleotidase_PAN"/>
</dbReference>
<keyword evidence="8 9" id="KW-0143">Chaperone</keyword>
<evidence type="ECO:0000256" key="4">
    <source>
        <dbReference type="ARBA" id="ARBA00022741"/>
    </source>
</evidence>
<evidence type="ECO:0000256" key="1">
    <source>
        <dbReference type="ARBA" id="ARBA00004496"/>
    </source>
</evidence>
<sequence>MASRMALEDSGFIKDVSNINYEKNLENRVRELEIELSMLKEIIAKYREELEYYKSQVEKLMAPPLIEATVIEVLDDERALVKSSSGPTLIVRILETIDKSKLKPGTSVALNQRGSTIVEILPRSEDPYVQAFEVIEKPNISYDDIGGLEQQIQELREAIELPLKNPHIFKILGIEPPKGVLLYGPPGCGKTLLAKAIAHETNATFIRLVASELAQKFIGEGARIVREVFELARKKAPSIILIDEIDAIAARRIDVGTSGEREIHRTLTQLLAEMDGFNPLDNVKIIATTNRLDILDPAILRPGRFDKIIEIPLPNTRGRYEILKIHTRKMPLAEDVDLVKIAQITEGATGADLKAICVEAALKALRENRFIVSMEDFNYAIKKVIKNRYRPYAQILSNNITAVMMYQ</sequence>
<feature type="coiled-coil region" evidence="9">
    <location>
        <begin position="22"/>
        <end position="56"/>
    </location>
</feature>
<dbReference type="GO" id="GO:0005737">
    <property type="term" value="C:cytoplasm"/>
    <property type="evidence" value="ECO:0007669"/>
    <property type="project" value="UniProtKB-SubCell"/>
</dbReference>
<evidence type="ECO:0000256" key="9">
    <source>
        <dbReference type="HAMAP-Rule" id="MF_00553"/>
    </source>
</evidence>
<reference evidence="12 13" key="1">
    <citation type="journal article" date="2010" name="Stand. Genomic Sci.">
        <title>Complete genome sequence of Ignisphaera aggregans type strain (AQ1.S1).</title>
        <authorList>
            <person name="Goker M."/>
            <person name="Held B."/>
            <person name="Lapidus A."/>
            <person name="Nolan M."/>
            <person name="Spring S."/>
            <person name="Yasawong M."/>
            <person name="Lucas S."/>
            <person name="Glavina Del Rio T."/>
            <person name="Tice H."/>
            <person name="Cheng J.F."/>
            <person name="Goodwin L."/>
            <person name="Tapia R."/>
            <person name="Pitluck S."/>
            <person name="Liolios K."/>
            <person name="Ivanova N."/>
            <person name="Mavromatis K."/>
            <person name="Mikhailova N."/>
            <person name="Pati A."/>
            <person name="Chen A."/>
            <person name="Palaniappan K."/>
            <person name="Brambilla E."/>
            <person name="Land M."/>
            <person name="Hauser L."/>
            <person name="Chang Y.J."/>
            <person name="Jeffries C.D."/>
            <person name="Brettin T."/>
            <person name="Detter J.C."/>
            <person name="Han C."/>
            <person name="Rohde M."/>
            <person name="Sikorski J."/>
            <person name="Woyke T."/>
            <person name="Bristow J."/>
            <person name="Eisen J.A."/>
            <person name="Markowitz V."/>
            <person name="Hugenholtz P."/>
            <person name="Kyrpides N.C."/>
            <person name="Klenk H.P."/>
        </authorList>
    </citation>
    <scope>NUCLEOTIDE SEQUENCE [LARGE SCALE GENOMIC DNA]</scope>
    <source>
        <strain evidence="13">DSM 17230 / JCM 13409 / AQ1.S1</strain>
    </source>
</reference>
<evidence type="ECO:0000256" key="6">
    <source>
        <dbReference type="ARBA" id="ARBA00022942"/>
    </source>
</evidence>
<dbReference type="SUPFAM" id="SSF52540">
    <property type="entry name" value="P-loop containing nucleoside triphosphate hydrolases"/>
    <property type="match status" value="1"/>
</dbReference>
<dbReference type="GO" id="GO:0010498">
    <property type="term" value="P:proteasomal protein catabolic process"/>
    <property type="evidence" value="ECO:0007669"/>
    <property type="project" value="UniProtKB-UniRule"/>
</dbReference>
<keyword evidence="13" id="KW-1185">Reference proteome</keyword>
<dbReference type="Gene3D" id="1.10.8.60">
    <property type="match status" value="1"/>
</dbReference>
<evidence type="ECO:0000256" key="10">
    <source>
        <dbReference type="RuleBase" id="RU003651"/>
    </source>
</evidence>
<dbReference type="InterPro" id="IPR003959">
    <property type="entry name" value="ATPase_AAA_core"/>
</dbReference>
<evidence type="ECO:0000259" key="11">
    <source>
        <dbReference type="SMART" id="SM00382"/>
    </source>
</evidence>
<dbReference type="InterPro" id="IPR003960">
    <property type="entry name" value="ATPase_AAA_CS"/>
</dbReference>
<dbReference type="InterPro" id="IPR003593">
    <property type="entry name" value="AAA+_ATPase"/>
</dbReference>
<dbReference type="InterPro" id="IPR012340">
    <property type="entry name" value="NA-bd_OB-fold"/>
</dbReference>
<dbReference type="NCBIfam" id="NF003069">
    <property type="entry name" value="PRK03992.1"/>
    <property type="match status" value="1"/>
</dbReference>
<dbReference type="KEGG" id="iag:Igag_0101"/>
<keyword evidence="12" id="KW-0378">Hydrolase</keyword>
<dbReference type="NCBIfam" id="TIGR01242">
    <property type="entry name" value="proteasome-activating nucleotidase"/>
    <property type="match status" value="1"/>
</dbReference>
<comment type="similarity">
    <text evidence="2 9 10">Belongs to the AAA ATPase family.</text>
</comment>
<dbReference type="EMBL" id="CP002098">
    <property type="protein sequence ID" value="ADM26953.1"/>
    <property type="molecule type" value="Genomic_DNA"/>
</dbReference>
<evidence type="ECO:0000313" key="13">
    <source>
        <dbReference type="Proteomes" id="UP000001304"/>
    </source>
</evidence>
<dbReference type="PANTHER" id="PTHR23073">
    <property type="entry name" value="26S PROTEASOME REGULATORY SUBUNIT"/>
    <property type="match status" value="1"/>
</dbReference>
<dbReference type="Pfam" id="PF16450">
    <property type="entry name" value="Prot_ATP_ID_OB_C"/>
    <property type="match status" value="1"/>
</dbReference>
<dbReference type="GO" id="GO:0016887">
    <property type="term" value="F:ATP hydrolysis activity"/>
    <property type="evidence" value="ECO:0007669"/>
    <property type="project" value="UniProtKB-UniRule"/>
</dbReference>
<dbReference type="HOGENOM" id="CLU_000688_2_0_2"/>
<dbReference type="Pfam" id="PF00004">
    <property type="entry name" value="AAA"/>
    <property type="match status" value="1"/>
</dbReference>
<dbReference type="AlphaFoldDB" id="E0SPT1"/>
<dbReference type="SMART" id="SM00382">
    <property type="entry name" value="AAA"/>
    <property type="match status" value="1"/>
</dbReference>
<proteinExistence type="inferred from homology"/>
<feature type="binding site" evidence="9">
    <location>
        <begin position="187"/>
        <end position="192"/>
    </location>
    <ligand>
        <name>ATP</name>
        <dbReference type="ChEBI" id="CHEBI:30616"/>
    </ligand>
</feature>
<dbReference type="Gene3D" id="3.40.50.300">
    <property type="entry name" value="P-loop containing nucleotide triphosphate hydrolases"/>
    <property type="match status" value="1"/>
</dbReference>
<dbReference type="HAMAP" id="MF_00553">
    <property type="entry name" value="PAN"/>
    <property type="match status" value="1"/>
</dbReference>
<dbReference type="GO" id="GO:0043335">
    <property type="term" value="P:protein unfolding"/>
    <property type="evidence" value="ECO:0007669"/>
    <property type="project" value="UniProtKB-UniRule"/>
</dbReference>
<keyword evidence="7 9" id="KW-0175">Coiled coil</keyword>
<dbReference type="FunFam" id="3.40.50.300:FF:000033">
    <property type="entry name" value="26S protease regulatory subunit 6B"/>
    <property type="match status" value="1"/>
</dbReference>
<organism evidence="12 13">
    <name type="scientific">Ignisphaera aggregans (strain DSM 17230 / JCM 13409 / AQ1.S1)</name>
    <dbReference type="NCBI Taxonomy" id="583356"/>
    <lineage>
        <taxon>Archaea</taxon>
        <taxon>Thermoproteota</taxon>
        <taxon>Thermoprotei</taxon>
        <taxon>Desulfurococcales</taxon>
        <taxon>Desulfurococcaceae</taxon>
        <taxon>Ignisphaera</taxon>
    </lineage>
</organism>
<dbReference type="InterPro" id="IPR032501">
    <property type="entry name" value="Prot_ATP_ID_OB_2nd"/>
</dbReference>
<dbReference type="Gene3D" id="2.40.50.140">
    <property type="entry name" value="Nucleic acid-binding proteins"/>
    <property type="match status" value="1"/>
</dbReference>
<feature type="domain" description="AAA+ ATPase" evidence="11">
    <location>
        <begin position="176"/>
        <end position="315"/>
    </location>
</feature>
<feature type="binding site" evidence="9">
    <location>
        <position position="326"/>
    </location>
    <ligand>
        <name>ATP</name>
        <dbReference type="ChEBI" id="CHEBI:30616"/>
    </ligand>
</feature>
<keyword evidence="4 9" id="KW-0547">Nucleotide-binding</keyword>
<dbReference type="GO" id="GO:0005524">
    <property type="term" value="F:ATP binding"/>
    <property type="evidence" value="ECO:0007669"/>
    <property type="project" value="UniProtKB-UniRule"/>
</dbReference>
<name>E0SPT1_IGNAA</name>
<evidence type="ECO:0000313" key="12">
    <source>
        <dbReference type="EMBL" id="ADM26953.1"/>
    </source>
</evidence>
<keyword evidence="6 9" id="KW-0647">Proteasome</keyword>
<dbReference type="InterPro" id="IPR041569">
    <property type="entry name" value="AAA_lid_3"/>
</dbReference>
<comment type="subcellular location">
    <subcellularLocation>
        <location evidence="1 9">Cytoplasm</location>
    </subcellularLocation>
</comment>
<dbReference type="InterPro" id="IPR027417">
    <property type="entry name" value="P-loop_NTPase"/>
</dbReference>
<comment type="subunit">
    <text evidence="9">Homohexamer. The hexameric complex has a two-ring architecture resembling a top hat that caps the 20S proteasome core at one or both ends. Upon ATP-binding, the C-terminus of PAN interacts with the alpha-rings of the proteasome core by binding to the intersubunit pockets.</text>
</comment>
<protein>
    <recommendedName>
        <fullName evidence="9">Proteasome-activating nucleotidase</fullName>
        <shortName evidence="9">PAN</shortName>
    </recommendedName>
    <alternativeName>
        <fullName evidence="9">Proteasomal ATPase</fullName>
    </alternativeName>
    <alternativeName>
        <fullName evidence="9">Proteasome regulatory ATPase</fullName>
    </alternativeName>
    <alternativeName>
        <fullName evidence="9">Proteasome regulatory particle</fullName>
    </alternativeName>
</protein>
<evidence type="ECO:0000256" key="2">
    <source>
        <dbReference type="ARBA" id="ARBA00006914"/>
    </source>
</evidence>
<dbReference type="Pfam" id="PF17862">
    <property type="entry name" value="AAA_lid_3"/>
    <property type="match status" value="1"/>
</dbReference>
<evidence type="ECO:0000256" key="3">
    <source>
        <dbReference type="ARBA" id="ARBA00022490"/>
    </source>
</evidence>
<dbReference type="InterPro" id="IPR050221">
    <property type="entry name" value="26S_Proteasome_ATPase"/>
</dbReference>
<evidence type="ECO:0000256" key="8">
    <source>
        <dbReference type="ARBA" id="ARBA00023186"/>
    </source>
</evidence>
<comment type="domain">
    <text evidence="9">Consists of three main regions, an N-terminal coiled-coil domain that may assist in substrate recognition, an interdomain involved in PAN hexamerization, and a C-terminal ATPase domain of the AAA type.</text>
</comment>
<keyword evidence="3 9" id="KW-0963">Cytoplasm</keyword>
<gene>
    <name evidence="9" type="primary">pan</name>
    <name evidence="12" type="ordered locus">Igag_0101</name>
</gene>
<dbReference type="STRING" id="583356.Igag_0101"/>